<gene>
    <name evidence="11" type="ORF">J2S72_001374</name>
</gene>
<feature type="domain" description="4Fe-4S ferredoxin-type" evidence="10">
    <location>
        <begin position="1"/>
        <end position="25"/>
    </location>
</feature>
<sequence length="56" mass="5616">MAHIITDACIACGACQPECPVGCISEGDIYVIDQDQCIDCGACAAVCPTGAAQPEA</sequence>
<dbReference type="InterPro" id="IPR000813">
    <property type="entry name" value="7Fe_ferredoxin"/>
</dbReference>
<dbReference type="InterPro" id="IPR017896">
    <property type="entry name" value="4Fe4S_Fe-S-bd"/>
</dbReference>
<keyword evidence="8 9" id="KW-0411">Iron-sulfur</keyword>
<dbReference type="PROSITE" id="PS51379">
    <property type="entry name" value="4FE4S_FER_2"/>
    <property type="match status" value="2"/>
</dbReference>
<dbReference type="PRINTS" id="PR00354">
    <property type="entry name" value="7FE8SFRDOXIN"/>
</dbReference>
<evidence type="ECO:0000256" key="7">
    <source>
        <dbReference type="ARBA" id="ARBA00023004"/>
    </source>
</evidence>
<dbReference type="InterPro" id="IPR017900">
    <property type="entry name" value="4Fe4S_Fe_S_CS"/>
</dbReference>
<evidence type="ECO:0000256" key="3">
    <source>
        <dbReference type="ARBA" id="ARBA00022448"/>
    </source>
</evidence>
<comment type="caution">
    <text evidence="11">The sequence shown here is derived from an EMBL/GenBank/DDBJ whole genome shotgun (WGS) entry which is preliminary data.</text>
</comment>
<keyword evidence="12" id="KW-1185">Reference proteome</keyword>
<dbReference type="EMBL" id="JAUSTN010000006">
    <property type="protein sequence ID" value="MDQ0275349.1"/>
    <property type="molecule type" value="Genomic_DNA"/>
</dbReference>
<accession>A0ABU0AVQ9</accession>
<comment type="cofactor">
    <cofactor evidence="1 9">
        <name>[4Fe-4S] cluster</name>
        <dbReference type="ChEBI" id="CHEBI:49883"/>
    </cofactor>
</comment>
<evidence type="ECO:0000256" key="4">
    <source>
        <dbReference type="ARBA" id="ARBA00022485"/>
    </source>
</evidence>
<keyword evidence="6 9" id="KW-0249">Electron transport</keyword>
<keyword evidence="5 9" id="KW-0479">Metal-binding</keyword>
<dbReference type="SUPFAM" id="SSF54862">
    <property type="entry name" value="4Fe-4S ferredoxins"/>
    <property type="match status" value="1"/>
</dbReference>
<dbReference type="Proteomes" id="UP001236559">
    <property type="component" value="Unassembled WGS sequence"/>
</dbReference>
<organism evidence="11 12">
    <name type="scientific">Peptoniphilus koenoeneniae</name>
    <dbReference type="NCBI Taxonomy" id="507751"/>
    <lineage>
        <taxon>Bacteria</taxon>
        <taxon>Bacillati</taxon>
        <taxon>Bacillota</taxon>
        <taxon>Tissierellia</taxon>
        <taxon>Tissierellales</taxon>
        <taxon>Peptoniphilaceae</taxon>
        <taxon>Peptoniphilus</taxon>
    </lineage>
</organism>
<evidence type="ECO:0000256" key="1">
    <source>
        <dbReference type="ARBA" id="ARBA00001966"/>
    </source>
</evidence>
<reference evidence="11 12" key="1">
    <citation type="submission" date="2023-07" db="EMBL/GenBank/DDBJ databases">
        <title>Genomic Encyclopedia of Type Strains, Phase IV (KMG-IV): sequencing the most valuable type-strain genomes for metagenomic binning, comparative biology and taxonomic classification.</title>
        <authorList>
            <person name="Goeker M."/>
        </authorList>
    </citation>
    <scope>NUCLEOTIDE SEQUENCE [LARGE SCALE GENOMIC DNA]</scope>
    <source>
        <strain evidence="11 12">DSM 22616</strain>
    </source>
</reference>
<dbReference type="PANTHER" id="PTHR24960:SF79">
    <property type="entry name" value="PHOTOSYSTEM I IRON-SULFUR CENTER"/>
    <property type="match status" value="1"/>
</dbReference>
<feature type="domain" description="4Fe-4S ferredoxin-type" evidence="10">
    <location>
        <begin position="28"/>
        <end position="56"/>
    </location>
</feature>
<evidence type="ECO:0000256" key="2">
    <source>
        <dbReference type="ARBA" id="ARBA00003532"/>
    </source>
</evidence>
<dbReference type="Gene3D" id="3.30.70.20">
    <property type="match status" value="1"/>
</dbReference>
<dbReference type="RefSeq" id="WP_023055678.1">
    <property type="nucleotide sequence ID" value="NZ_JAUSTN010000006.1"/>
</dbReference>
<evidence type="ECO:0000256" key="6">
    <source>
        <dbReference type="ARBA" id="ARBA00022982"/>
    </source>
</evidence>
<proteinExistence type="predicted"/>
<keyword evidence="7 9" id="KW-0408">Iron</keyword>
<dbReference type="Pfam" id="PF00037">
    <property type="entry name" value="Fer4"/>
    <property type="match status" value="2"/>
</dbReference>
<keyword evidence="4 9" id="KW-0004">4Fe-4S</keyword>
<evidence type="ECO:0000259" key="10">
    <source>
        <dbReference type="PROSITE" id="PS51379"/>
    </source>
</evidence>
<evidence type="ECO:0000256" key="5">
    <source>
        <dbReference type="ARBA" id="ARBA00022723"/>
    </source>
</evidence>
<evidence type="ECO:0000256" key="8">
    <source>
        <dbReference type="ARBA" id="ARBA00023014"/>
    </source>
</evidence>
<evidence type="ECO:0000313" key="12">
    <source>
        <dbReference type="Proteomes" id="UP001236559"/>
    </source>
</evidence>
<name>A0ABU0AVQ9_9FIRM</name>
<comment type="function">
    <text evidence="2 9">Ferredoxins are iron-sulfur proteins that transfer electrons in a wide variety of metabolic reactions.</text>
</comment>
<keyword evidence="3 9" id="KW-0813">Transport</keyword>
<dbReference type="InterPro" id="IPR050157">
    <property type="entry name" value="PSI_iron-sulfur_center"/>
</dbReference>
<evidence type="ECO:0000313" key="11">
    <source>
        <dbReference type="EMBL" id="MDQ0275349.1"/>
    </source>
</evidence>
<evidence type="ECO:0000256" key="9">
    <source>
        <dbReference type="RuleBase" id="RU365098"/>
    </source>
</evidence>
<protein>
    <recommendedName>
        <fullName evidence="9">Ferredoxin</fullName>
    </recommendedName>
</protein>
<dbReference type="PROSITE" id="PS00198">
    <property type="entry name" value="4FE4S_FER_1"/>
    <property type="match status" value="1"/>
</dbReference>
<dbReference type="PANTHER" id="PTHR24960">
    <property type="entry name" value="PHOTOSYSTEM I IRON-SULFUR CENTER-RELATED"/>
    <property type="match status" value="1"/>
</dbReference>